<dbReference type="Pfam" id="PF00535">
    <property type="entry name" value="Glycos_transf_2"/>
    <property type="match status" value="1"/>
</dbReference>
<dbReference type="InterPro" id="IPR001173">
    <property type="entry name" value="Glyco_trans_2-like"/>
</dbReference>
<evidence type="ECO:0000259" key="5">
    <source>
        <dbReference type="Pfam" id="PF00535"/>
    </source>
</evidence>
<dbReference type="InterPro" id="IPR029044">
    <property type="entry name" value="Nucleotide-diphossugar_trans"/>
</dbReference>
<gene>
    <name evidence="6" type="ORF">PROPJV5_1025</name>
</gene>
<evidence type="ECO:0000256" key="2">
    <source>
        <dbReference type="ARBA" id="ARBA00022676"/>
    </source>
</evidence>
<evidence type="ECO:0000313" key="6">
    <source>
        <dbReference type="EMBL" id="SPF68067.1"/>
    </source>
</evidence>
<keyword evidence="7" id="KW-1185">Reference proteome</keyword>
<comment type="similarity">
    <text evidence="1">Belongs to the glycosyltransferase 2 family.</text>
</comment>
<name>A0A375I3U0_9ACTN</name>
<evidence type="ECO:0000256" key="4">
    <source>
        <dbReference type="SAM" id="MobiDB-lite"/>
    </source>
</evidence>
<sequence length="316" mass="34775">MPRLSVLLPARNAERTVAGAVRSTLSAMPADAELLVGDDGSTDRTAEQVLAAATRRGVTDPRLRMVEVAPGPGGITRVLTRLLDVSDSALVGRMDADDICLPGRFRAALRSIGRGDDMVFQQQIELREPADGGTRRRIVPRAPYPISPDEFGLHLLLTNPVCHPTMVATRELLDRVGGYRDVPAEDYDLWLRSAAAGGRLRRLGRWGLIYRVHPAQITASRSWRDASWADERQAQAFADLSERLTGARLRRIVSMSALPPAEREAEMALFAAAVRPAIDALGPRRAAPLNRRLEARQSWLRNQKSPSEQNLQGETE</sequence>
<accession>A0A375I3U0</accession>
<feature type="region of interest" description="Disordered" evidence="4">
    <location>
        <begin position="295"/>
        <end position="316"/>
    </location>
</feature>
<evidence type="ECO:0000313" key="7">
    <source>
        <dbReference type="Proteomes" id="UP000265962"/>
    </source>
</evidence>
<dbReference type="RefSeq" id="WP_119715251.1">
    <property type="nucleotide sequence ID" value="NZ_OMOH01000003.1"/>
</dbReference>
<feature type="domain" description="Glycosyltransferase 2-like" evidence="5">
    <location>
        <begin position="5"/>
        <end position="168"/>
    </location>
</feature>
<proteinExistence type="inferred from homology"/>
<evidence type="ECO:0000256" key="1">
    <source>
        <dbReference type="ARBA" id="ARBA00006739"/>
    </source>
</evidence>
<keyword evidence="3 6" id="KW-0808">Transferase</keyword>
<dbReference type="SUPFAM" id="SSF53448">
    <property type="entry name" value="Nucleotide-diphospho-sugar transferases"/>
    <property type="match status" value="1"/>
</dbReference>
<dbReference type="PANTHER" id="PTHR43685">
    <property type="entry name" value="GLYCOSYLTRANSFERASE"/>
    <property type="match status" value="1"/>
</dbReference>
<protein>
    <submittedName>
        <fullName evidence="6">Glycosyl transferase family 2</fullName>
    </submittedName>
</protein>
<dbReference type="GO" id="GO:0016757">
    <property type="term" value="F:glycosyltransferase activity"/>
    <property type="evidence" value="ECO:0007669"/>
    <property type="project" value="UniProtKB-KW"/>
</dbReference>
<dbReference type="OrthoDB" id="7665907at2"/>
<dbReference type="PANTHER" id="PTHR43685:SF5">
    <property type="entry name" value="GLYCOSYLTRANSFERASE EPSE-RELATED"/>
    <property type="match status" value="1"/>
</dbReference>
<dbReference type="InterPro" id="IPR050834">
    <property type="entry name" value="Glycosyltransf_2"/>
</dbReference>
<organism evidence="6 7">
    <name type="scientific">Propionibacterium ruminifibrarum</name>
    <dbReference type="NCBI Taxonomy" id="1962131"/>
    <lineage>
        <taxon>Bacteria</taxon>
        <taxon>Bacillati</taxon>
        <taxon>Actinomycetota</taxon>
        <taxon>Actinomycetes</taxon>
        <taxon>Propionibacteriales</taxon>
        <taxon>Propionibacteriaceae</taxon>
        <taxon>Propionibacterium</taxon>
    </lineage>
</organism>
<dbReference type="AlphaFoldDB" id="A0A375I3U0"/>
<dbReference type="EMBL" id="OMOH01000003">
    <property type="protein sequence ID" value="SPF68067.1"/>
    <property type="molecule type" value="Genomic_DNA"/>
</dbReference>
<evidence type="ECO:0000256" key="3">
    <source>
        <dbReference type="ARBA" id="ARBA00022679"/>
    </source>
</evidence>
<dbReference type="Proteomes" id="UP000265962">
    <property type="component" value="Unassembled WGS sequence"/>
</dbReference>
<dbReference type="Gene3D" id="3.90.550.10">
    <property type="entry name" value="Spore Coat Polysaccharide Biosynthesis Protein SpsA, Chain A"/>
    <property type="match status" value="1"/>
</dbReference>
<keyword evidence="2" id="KW-0328">Glycosyltransferase</keyword>
<reference evidence="7" key="1">
    <citation type="submission" date="2018-02" db="EMBL/GenBank/DDBJ databases">
        <authorList>
            <person name="Hornung B."/>
        </authorList>
    </citation>
    <scope>NUCLEOTIDE SEQUENCE [LARGE SCALE GENOMIC DNA]</scope>
</reference>
<feature type="compositionally biased region" description="Polar residues" evidence="4">
    <location>
        <begin position="299"/>
        <end position="316"/>
    </location>
</feature>